<comment type="caution">
    <text evidence="1">The sequence shown here is derived from an EMBL/GenBank/DDBJ whole genome shotgun (WGS) entry which is preliminary data.</text>
</comment>
<sequence>MDVGLIGVPVADAHPVEPGPEIALGLVHKVARKARKIGHVNGVLWRDDKTEMVAVILAAFGESRDVSIVGVGPKHSGAVAVLGNTFPP</sequence>
<evidence type="ECO:0000313" key="2">
    <source>
        <dbReference type="Proteomes" id="UP000662572"/>
    </source>
</evidence>
<dbReference type="AlphaFoldDB" id="A0A918Q5B4"/>
<evidence type="ECO:0000313" key="1">
    <source>
        <dbReference type="EMBL" id="GGZ32555.1"/>
    </source>
</evidence>
<dbReference type="EMBL" id="BMZB01000002">
    <property type="protein sequence ID" value="GGZ32555.1"/>
    <property type="molecule type" value="Genomic_DNA"/>
</dbReference>
<gene>
    <name evidence="1" type="ORF">GCM10011273_18400</name>
</gene>
<dbReference type="Proteomes" id="UP000662572">
    <property type="component" value="Unassembled WGS sequence"/>
</dbReference>
<proteinExistence type="predicted"/>
<organism evidence="1 2">
    <name type="scientific">Asticcacaulis endophyticus</name>
    <dbReference type="NCBI Taxonomy" id="1395890"/>
    <lineage>
        <taxon>Bacteria</taxon>
        <taxon>Pseudomonadati</taxon>
        <taxon>Pseudomonadota</taxon>
        <taxon>Alphaproteobacteria</taxon>
        <taxon>Caulobacterales</taxon>
        <taxon>Caulobacteraceae</taxon>
        <taxon>Asticcacaulis</taxon>
    </lineage>
</organism>
<protein>
    <submittedName>
        <fullName evidence="1">Uncharacterized protein</fullName>
    </submittedName>
</protein>
<reference evidence="1" key="2">
    <citation type="submission" date="2020-09" db="EMBL/GenBank/DDBJ databases">
        <authorList>
            <person name="Sun Q."/>
            <person name="Kim S."/>
        </authorList>
    </citation>
    <scope>NUCLEOTIDE SEQUENCE</scope>
    <source>
        <strain evidence="1">KCTC 32296</strain>
    </source>
</reference>
<reference evidence="1" key="1">
    <citation type="journal article" date="2014" name="Int. J. Syst. Evol. Microbiol.">
        <title>Complete genome sequence of Corynebacterium casei LMG S-19264T (=DSM 44701T), isolated from a smear-ripened cheese.</title>
        <authorList>
            <consortium name="US DOE Joint Genome Institute (JGI-PGF)"/>
            <person name="Walter F."/>
            <person name="Albersmeier A."/>
            <person name="Kalinowski J."/>
            <person name="Ruckert C."/>
        </authorList>
    </citation>
    <scope>NUCLEOTIDE SEQUENCE</scope>
    <source>
        <strain evidence="1">KCTC 32296</strain>
    </source>
</reference>
<accession>A0A918Q5B4</accession>
<name>A0A918Q5B4_9CAUL</name>
<keyword evidence="2" id="KW-1185">Reference proteome</keyword>